<dbReference type="OrthoDB" id="1936594at2759"/>
<comment type="caution">
    <text evidence="3">The sequence shown here is derived from an EMBL/GenBank/DDBJ whole genome shotgun (WGS) entry which is preliminary data.</text>
</comment>
<dbReference type="InterPro" id="IPR044244">
    <property type="entry name" value="TTC27/Emw1"/>
</dbReference>
<keyword evidence="4" id="KW-1185">Reference proteome</keyword>
<dbReference type="EMBL" id="WJQU01000001">
    <property type="protein sequence ID" value="KAJ6647148.1"/>
    <property type="molecule type" value="Genomic_DNA"/>
</dbReference>
<evidence type="ECO:0000256" key="2">
    <source>
        <dbReference type="ARBA" id="ARBA00022803"/>
    </source>
</evidence>
<evidence type="ECO:0000313" key="4">
    <source>
        <dbReference type="Proteomes" id="UP001151699"/>
    </source>
</evidence>
<reference evidence="3" key="1">
    <citation type="submission" date="2022-07" db="EMBL/GenBank/DDBJ databases">
        <authorList>
            <person name="Trinca V."/>
            <person name="Uliana J.V.C."/>
            <person name="Torres T.T."/>
            <person name="Ward R.J."/>
            <person name="Monesi N."/>
        </authorList>
    </citation>
    <scope>NUCLEOTIDE SEQUENCE</scope>
    <source>
        <strain evidence="3">HSMRA1968</strain>
        <tissue evidence="3">Whole embryos</tissue>
    </source>
</reference>
<keyword evidence="2" id="KW-0802">TPR repeat</keyword>
<keyword evidence="1" id="KW-0677">Repeat</keyword>
<gene>
    <name evidence="3" type="primary">TTC27</name>
    <name evidence="3" type="ORF">Bhyg_02368</name>
</gene>
<sequence>RKSAPTFFYDLQRLIELTQRSVKPSDHNLQLIWKCDWKHFLTLPLAKKLILNIANDEFVDVVLMNSIELFSIAISSLQLFVQQNFTGPHDDFIDFILDDIDSSNDLRSELQVNGINLNVNVENPALLLLSIRIMKSLVRASPTSYVLRWWYLRVLYIYGEVLDELSESLYSEFRLYSEELLKRSDNFASTELKALLVLEITQQFLSYKGVYKAEEHLKIVQNLLNTKLEVKGEIGGRIKFQQKALPQLSLKVEGNFQNIPPNDVTHSTTTLPKLLRHDDDVRQDRVQFQSEEANTVAEIPSLIQLLVLAKVITTLLMNIHLEDSHKRTVDRSLRQCEDLSNMIKSNNVPLFHRLSLVYASFTRPRWFVQIQLGDLMLSLGVVKSALERYLKIQKWEDAIVCYTILDPRHKAAEIIRQEIEKKPTVELYCLLGDAADDPMYYELAWKMSNENSARVQKDWGKYDRLYHDVTRIECTNATRR</sequence>
<evidence type="ECO:0000256" key="1">
    <source>
        <dbReference type="ARBA" id="ARBA00022737"/>
    </source>
</evidence>
<feature type="non-terminal residue" evidence="3">
    <location>
        <position position="1"/>
    </location>
</feature>
<organism evidence="3 4">
    <name type="scientific">Pseudolycoriella hygida</name>
    <dbReference type="NCBI Taxonomy" id="35572"/>
    <lineage>
        <taxon>Eukaryota</taxon>
        <taxon>Metazoa</taxon>
        <taxon>Ecdysozoa</taxon>
        <taxon>Arthropoda</taxon>
        <taxon>Hexapoda</taxon>
        <taxon>Insecta</taxon>
        <taxon>Pterygota</taxon>
        <taxon>Neoptera</taxon>
        <taxon>Endopterygota</taxon>
        <taxon>Diptera</taxon>
        <taxon>Nematocera</taxon>
        <taxon>Sciaroidea</taxon>
        <taxon>Sciaridae</taxon>
        <taxon>Pseudolycoriella</taxon>
    </lineage>
</organism>
<protein>
    <submittedName>
        <fullName evidence="3">Tetratricopeptide repeat protein 27</fullName>
    </submittedName>
</protein>
<accession>A0A9Q0NBA7</accession>
<proteinExistence type="predicted"/>
<dbReference type="PANTHER" id="PTHR16193">
    <property type="entry name" value="TETRATRICOPEPTIDE REPEAT PROTEIN 27"/>
    <property type="match status" value="1"/>
</dbReference>
<name>A0A9Q0NBA7_9DIPT</name>
<dbReference type="PANTHER" id="PTHR16193:SF0">
    <property type="entry name" value="TETRATRICOPEPTIDE REPEAT PROTEIN 27"/>
    <property type="match status" value="1"/>
</dbReference>
<dbReference type="AlphaFoldDB" id="A0A9Q0NBA7"/>
<evidence type="ECO:0000313" key="3">
    <source>
        <dbReference type="EMBL" id="KAJ6647148.1"/>
    </source>
</evidence>
<dbReference type="Proteomes" id="UP001151699">
    <property type="component" value="Chromosome A"/>
</dbReference>